<keyword evidence="11" id="KW-0808">Transferase</keyword>
<dbReference type="GO" id="GO:0048471">
    <property type="term" value="C:perinuclear region of cytoplasm"/>
    <property type="evidence" value="ECO:0007669"/>
    <property type="project" value="UniProtKB-SubCell"/>
</dbReference>
<dbReference type="FunFam" id="2.60.40.1110:FF:000001">
    <property type="entry name" value="cyclin-G-associated kinase isoform X2"/>
    <property type="match status" value="1"/>
</dbReference>
<evidence type="ECO:0000256" key="15">
    <source>
        <dbReference type="ARBA" id="ARBA00022801"/>
    </source>
</evidence>
<feature type="domain" description="Phosphatase tensin-type" evidence="36">
    <location>
        <begin position="447"/>
        <end position="619"/>
    </location>
</feature>
<evidence type="ECO:0000256" key="23">
    <source>
        <dbReference type="ARBA" id="ARBA00023306"/>
    </source>
</evidence>
<sequence>MSDLFKSAIGYFSNSNTDHIDNDFVGHEVEIGNVKLRVKRVIAEGGFAFVFVAQDPNSGKEYALKRLMAADEEANKNIIQEINILKRLSGHPNILQFLSASFIDKDKTAHGMKEYLLVTELCAGGSLVDVLKARTKPLPPDVVCRIVYQACRAVQHMHSQEPPITHRDLKIENLLLGSDGLLKLCDFGSSTAQTWNVDVSWSAAQRSLLEDEMGRFTTPMYRAPEMLDTWSNYPIGPASDVWALGCIVYMLCFMKHPFEDSAKLRIINANFVIPAETTYQDFHSIIRSCLKVNPAERASVADVLGQVAAVADTRGFNLKEPLNLEGKRLDAASVAQYQQQAQTQAGQSPSAPPRTSSNSTPPQKPLPPRPAVSPARQPSPTPQHHTPPQRFSGPQVGESQASSSSGWKVFSNMTPGSGGGLFSSIKGGAGSFLKNLKDTSTKVMHTVQQSIARSDLDLSYITSRLLVMPYPAEGLETAYRTNNAEDIRALLEARHMGRYCIYNVSGRSYPPGRLGSGRVTDCCWPGGPLHRTPSLSSIYKICCDMQIFLEADSKNVCVVHCTDGKANSALLICAFLIFVDLFERPEDAAQMFAVKRMPPSIRPSHMRYLHYFSAVLKPSPTNSIPLIPHSRPITLANVTLQPIPLFTKVRDGCRPFIEVHQGDDRVLSTMQDYERMRLFNVTEGRITIPLNVTLIGDITIVAYHARNMLGGVMSQGKPTGIKIAQVQFHSGFIQENETSLTFNRNVLDDMADPEHYQDKFEVLVQISVGSNPQQPSQRPLWESHASRNASVELLFSSRIERDECFDSFVTRPATAPRNQNNTPPPRPSSRPPPPKPPPPHIETNNVQEFSDTVPQEPPEGVESHLEEEADLLNLGGGNAASSTSTSIDTVSGNTHGVDLLNIAEGISDSSNVDLLGGFVSGSTSSNVPTPSQSRGFLDELLESSMSTSPNSQQKSQAAPTPQKPTEPSIMLDPFGASSQSFINGMTNSATASSVGGVSAGIGGINSTFMKPQQQSSPLVSPAGSMPRNGSTPNLDNGKRDPFADLGNLGATLGASSSPASGWATGGSKPTSPMNGSPQHRSTNWNAAQGATSPMPGMTPTGTPVHQMKSPMDGPSRPDYSRSHFDTAFKPSDSGKGKAGAKGSGDVFGDLLGSQGYEFSTKRDAGPRTINEMRKEELVREMDPETLKIMEWKEGKKNNIRALLCSMHMVLWDDAKWNKVEMHQLVSAADVKKAYRKACLAVHPDKQMGTPNENMAKLVFMELNNAWSDFENDAGQQNMFG</sequence>
<keyword evidence="10" id="KW-0597">Phosphoprotein</keyword>
<keyword evidence="18" id="KW-0965">Cell junction</keyword>
<evidence type="ECO:0000256" key="13">
    <source>
        <dbReference type="ARBA" id="ARBA00022741"/>
    </source>
</evidence>
<dbReference type="GO" id="GO:0005524">
    <property type="term" value="F:ATP binding"/>
    <property type="evidence" value="ECO:0007669"/>
    <property type="project" value="UniProtKB-KW"/>
</dbReference>
<dbReference type="GO" id="GO:0035612">
    <property type="term" value="F:AP-2 adaptor complex binding"/>
    <property type="evidence" value="ECO:0007669"/>
    <property type="project" value="TreeGrafter"/>
</dbReference>
<dbReference type="KEGG" id="tpal:117649195"/>
<evidence type="ECO:0000256" key="32">
    <source>
        <dbReference type="ARBA" id="ARBA00076380"/>
    </source>
</evidence>
<dbReference type="PANTHER" id="PTHR22967">
    <property type="entry name" value="SERINE/THREONINE PROTEIN KINASE"/>
    <property type="match status" value="1"/>
</dbReference>
<dbReference type="Proteomes" id="UP000515158">
    <property type="component" value="Unplaced"/>
</dbReference>
<reference evidence="39" key="1">
    <citation type="submission" date="2025-08" db="UniProtKB">
        <authorList>
            <consortium name="RefSeq"/>
        </authorList>
    </citation>
    <scope>IDENTIFICATION</scope>
    <source>
        <tissue evidence="39">Total insect</tissue>
    </source>
</reference>
<keyword evidence="20" id="KW-0333">Golgi apparatus</keyword>
<evidence type="ECO:0000256" key="21">
    <source>
        <dbReference type="ARBA" id="ARBA00023036"/>
    </source>
</evidence>
<dbReference type="PROSITE" id="PS50076">
    <property type="entry name" value="DNAJ_2"/>
    <property type="match status" value="1"/>
</dbReference>
<dbReference type="PANTHER" id="PTHR22967:SF105">
    <property type="entry name" value="CYCLIN-G-ASSOCIATED KINASE"/>
    <property type="match status" value="1"/>
</dbReference>
<evidence type="ECO:0000256" key="24">
    <source>
        <dbReference type="ARBA" id="ARBA00023329"/>
    </source>
</evidence>
<dbReference type="InParanoid" id="A0A6P8ZDI8"/>
<keyword evidence="38" id="KW-1185">Reference proteome</keyword>
<comment type="catalytic activity">
    <reaction evidence="25">
        <text>L-threonyl-[protein] + ATP = O-phospho-L-threonyl-[protein] + ADP + H(+)</text>
        <dbReference type="Rhea" id="RHEA:46608"/>
        <dbReference type="Rhea" id="RHEA-COMP:11060"/>
        <dbReference type="Rhea" id="RHEA-COMP:11605"/>
        <dbReference type="ChEBI" id="CHEBI:15378"/>
        <dbReference type="ChEBI" id="CHEBI:30013"/>
        <dbReference type="ChEBI" id="CHEBI:30616"/>
        <dbReference type="ChEBI" id="CHEBI:61977"/>
        <dbReference type="ChEBI" id="CHEBI:456216"/>
        <dbReference type="EC" id="2.7.11.1"/>
    </reaction>
</comment>
<evidence type="ECO:0000256" key="20">
    <source>
        <dbReference type="ARBA" id="ARBA00023034"/>
    </source>
</evidence>
<feature type="domain" description="Protein kinase" evidence="34">
    <location>
        <begin position="36"/>
        <end position="310"/>
    </location>
</feature>
<keyword evidence="7" id="KW-0488">Methylation</keyword>
<evidence type="ECO:0000256" key="3">
    <source>
        <dbReference type="ARBA" id="ARBA00004556"/>
    </source>
</evidence>
<comment type="subcellular location">
    <subcellularLocation>
        <location evidence="2">Cell junction</location>
        <location evidence="2">Focal adhesion</location>
    </subcellularLocation>
    <subcellularLocation>
        <location evidence="3">Cytoplasm</location>
        <location evidence="3">Perinuclear region</location>
    </subcellularLocation>
    <subcellularLocation>
        <location evidence="1">Cytoplasmic vesicle</location>
        <location evidence="1">Clathrin-coated vesicle</location>
    </subcellularLocation>
    <subcellularLocation>
        <location evidence="4">Golgi apparatus</location>
        <location evidence="4">trans-Golgi network</location>
    </subcellularLocation>
</comment>
<dbReference type="SUPFAM" id="SSF52799">
    <property type="entry name" value="(Phosphotyrosine protein) phosphatases II"/>
    <property type="match status" value="1"/>
</dbReference>
<dbReference type="InterPro" id="IPR000719">
    <property type="entry name" value="Prot_kinase_dom"/>
</dbReference>
<evidence type="ECO:0000259" key="37">
    <source>
        <dbReference type="PROSITE" id="PS51182"/>
    </source>
</evidence>
<evidence type="ECO:0000259" key="36">
    <source>
        <dbReference type="PROSITE" id="PS51181"/>
    </source>
</evidence>
<dbReference type="SUPFAM" id="SSF46565">
    <property type="entry name" value="Chaperone J-domain"/>
    <property type="match status" value="1"/>
</dbReference>
<dbReference type="FunCoup" id="A0A6P8ZDI8">
    <property type="interactions" value="1198"/>
</dbReference>
<evidence type="ECO:0000256" key="27">
    <source>
        <dbReference type="ARBA" id="ARBA00054326"/>
    </source>
</evidence>
<comment type="subunit">
    <text evidence="28">Forms a complex composed of HSPA8, CLTC and DNAJC6. Interacts with HSPA8/HSC70 in an ATP-dependent manner; this interaction stimulates the HSPA8's ATPase activity. Interacts with CLTC; this interaction produces a local change in heavy-chain contacts, creating a detectable global distortion of the clathrin coat. Interacts with AP2A2. Interacts with DNM1(GTP-bound form); this interaction allows clathrin-coated vesicle (CCV) formation at the plasma membrane.</text>
</comment>
<evidence type="ECO:0000256" key="4">
    <source>
        <dbReference type="ARBA" id="ARBA00004601"/>
    </source>
</evidence>
<proteinExistence type="inferred from homology"/>
<dbReference type="InterPro" id="IPR011009">
    <property type="entry name" value="Kinase-like_dom_sf"/>
</dbReference>
<evidence type="ECO:0000256" key="17">
    <source>
        <dbReference type="ARBA" id="ARBA00022912"/>
    </source>
</evidence>
<dbReference type="SMART" id="SM01326">
    <property type="entry name" value="PTEN_C2"/>
    <property type="match status" value="1"/>
</dbReference>
<dbReference type="CTD" id="40527"/>
<evidence type="ECO:0000256" key="7">
    <source>
        <dbReference type="ARBA" id="ARBA00022481"/>
    </source>
</evidence>
<comment type="similarity">
    <text evidence="5">Belongs to the protein kinase superfamily. AGC Ser/Thr protein kinase family. PKC subfamily.</text>
</comment>
<feature type="compositionally biased region" description="Pro residues" evidence="33">
    <location>
        <begin position="362"/>
        <end position="381"/>
    </location>
</feature>
<dbReference type="RefSeq" id="XP_034247592.1">
    <property type="nucleotide sequence ID" value="XM_034391701.1"/>
</dbReference>
<feature type="compositionally biased region" description="Polar residues" evidence="33">
    <location>
        <begin position="1067"/>
        <end position="1090"/>
    </location>
</feature>
<dbReference type="OrthoDB" id="1717591at2759"/>
<feature type="compositionally biased region" description="Polar residues" evidence="33">
    <location>
        <begin position="1009"/>
        <end position="1018"/>
    </location>
</feature>
<dbReference type="GO" id="GO:0045747">
    <property type="term" value="P:positive regulation of Notch signaling pathway"/>
    <property type="evidence" value="ECO:0007669"/>
    <property type="project" value="TreeGrafter"/>
</dbReference>
<dbReference type="Pfam" id="PF00226">
    <property type="entry name" value="DnaJ"/>
    <property type="match status" value="1"/>
</dbReference>
<dbReference type="PROSITE" id="PS51181">
    <property type="entry name" value="PPASE_TENSIN"/>
    <property type="match status" value="1"/>
</dbReference>
<dbReference type="InterPro" id="IPR036869">
    <property type="entry name" value="J_dom_sf"/>
</dbReference>
<evidence type="ECO:0000256" key="8">
    <source>
        <dbReference type="ARBA" id="ARBA00022490"/>
    </source>
</evidence>
<evidence type="ECO:0000313" key="39">
    <source>
        <dbReference type="RefSeq" id="XP_034247592.1"/>
    </source>
</evidence>
<evidence type="ECO:0000256" key="12">
    <source>
        <dbReference type="ARBA" id="ARBA00022737"/>
    </source>
</evidence>
<evidence type="ECO:0000256" key="6">
    <source>
        <dbReference type="ARBA" id="ARBA00012513"/>
    </source>
</evidence>
<evidence type="ECO:0000256" key="31">
    <source>
        <dbReference type="ARBA" id="ARBA00075670"/>
    </source>
</evidence>
<keyword evidence="14 39" id="KW-0418">Kinase</keyword>
<keyword evidence="9" id="KW-0723">Serine/threonine-protein kinase</keyword>
<dbReference type="GO" id="GO:0072583">
    <property type="term" value="P:clathrin-dependent endocytosis"/>
    <property type="evidence" value="ECO:0007669"/>
    <property type="project" value="UniProtKB-ARBA"/>
</dbReference>
<dbReference type="SMART" id="SM00271">
    <property type="entry name" value="DnaJ"/>
    <property type="match status" value="1"/>
</dbReference>
<dbReference type="AlphaFoldDB" id="A0A6P8ZDI8"/>
<gene>
    <name evidence="39" type="primary">LOC117649195</name>
</gene>
<dbReference type="InterPro" id="IPR001623">
    <property type="entry name" value="DnaJ_domain"/>
</dbReference>
<dbReference type="PROSITE" id="PS50011">
    <property type="entry name" value="PROTEIN_KINASE_DOM"/>
    <property type="match status" value="1"/>
</dbReference>
<dbReference type="CDD" id="cd06257">
    <property type="entry name" value="DnaJ"/>
    <property type="match status" value="1"/>
</dbReference>
<feature type="domain" description="J" evidence="35">
    <location>
        <begin position="1214"/>
        <end position="1280"/>
    </location>
</feature>
<dbReference type="GO" id="GO:0004721">
    <property type="term" value="F:phosphoprotein phosphatase activity"/>
    <property type="evidence" value="ECO:0007669"/>
    <property type="project" value="UniProtKB-KW"/>
</dbReference>
<evidence type="ECO:0000256" key="1">
    <source>
        <dbReference type="ARBA" id="ARBA00004132"/>
    </source>
</evidence>
<dbReference type="GeneID" id="117649195"/>
<dbReference type="InterPro" id="IPR029021">
    <property type="entry name" value="Prot-tyrosine_phosphatase-like"/>
</dbReference>
<evidence type="ECO:0000256" key="30">
    <source>
        <dbReference type="ARBA" id="ARBA00069335"/>
    </source>
</evidence>
<evidence type="ECO:0000259" key="35">
    <source>
        <dbReference type="PROSITE" id="PS50076"/>
    </source>
</evidence>
<dbReference type="FunFam" id="1.10.510.10:FF:000228">
    <property type="entry name" value="cyclin-G-associated kinase isoform X1"/>
    <property type="match status" value="1"/>
</dbReference>
<dbReference type="Pfam" id="PF00069">
    <property type="entry name" value="Pkinase"/>
    <property type="match status" value="1"/>
</dbReference>
<accession>A0A6P8ZDI8</accession>
<keyword evidence="24" id="KW-0968">Cytoplasmic vesicle</keyword>
<dbReference type="SMART" id="SM00220">
    <property type="entry name" value="S_TKc"/>
    <property type="match status" value="1"/>
</dbReference>
<keyword evidence="15" id="KW-0378">Hydrolase</keyword>
<evidence type="ECO:0000313" key="38">
    <source>
        <dbReference type="Proteomes" id="UP000515158"/>
    </source>
</evidence>
<name>A0A6P8ZDI8_THRPL</name>
<evidence type="ECO:0000256" key="9">
    <source>
        <dbReference type="ARBA" id="ARBA00022527"/>
    </source>
</evidence>
<evidence type="ECO:0000256" key="26">
    <source>
        <dbReference type="ARBA" id="ARBA00048679"/>
    </source>
</evidence>
<evidence type="ECO:0000256" key="18">
    <source>
        <dbReference type="ARBA" id="ARBA00022949"/>
    </source>
</evidence>
<dbReference type="Gene3D" id="3.90.190.10">
    <property type="entry name" value="Protein tyrosine phosphatase superfamily"/>
    <property type="match status" value="1"/>
</dbReference>
<dbReference type="PROSITE" id="PS51182">
    <property type="entry name" value="C2_TENSIN"/>
    <property type="match status" value="1"/>
</dbReference>
<keyword evidence="13" id="KW-0547">Nucleotide-binding</keyword>
<dbReference type="InterPro" id="IPR008271">
    <property type="entry name" value="Ser/Thr_kinase_AS"/>
</dbReference>
<feature type="region of interest" description="Disordered" evidence="33">
    <location>
        <begin position="943"/>
        <end position="970"/>
    </location>
</feature>
<feature type="compositionally biased region" description="Low complexity" evidence="33">
    <location>
        <begin position="334"/>
        <end position="349"/>
    </location>
</feature>
<comment type="catalytic activity">
    <reaction evidence="26">
        <text>L-seryl-[protein] + ATP = O-phospho-L-seryl-[protein] + ADP + H(+)</text>
        <dbReference type="Rhea" id="RHEA:17989"/>
        <dbReference type="Rhea" id="RHEA-COMP:9863"/>
        <dbReference type="Rhea" id="RHEA-COMP:11604"/>
        <dbReference type="ChEBI" id="CHEBI:15378"/>
        <dbReference type="ChEBI" id="CHEBI:29999"/>
        <dbReference type="ChEBI" id="CHEBI:30616"/>
        <dbReference type="ChEBI" id="CHEBI:83421"/>
        <dbReference type="ChEBI" id="CHEBI:456216"/>
        <dbReference type="EC" id="2.7.11.1"/>
    </reaction>
</comment>
<evidence type="ECO:0000256" key="29">
    <source>
        <dbReference type="ARBA" id="ARBA00068393"/>
    </source>
</evidence>
<feature type="domain" description="C2 tensin-type" evidence="37">
    <location>
        <begin position="630"/>
        <end position="769"/>
    </location>
</feature>
<dbReference type="GO" id="GO:0005794">
    <property type="term" value="C:Golgi apparatus"/>
    <property type="evidence" value="ECO:0007669"/>
    <property type="project" value="UniProtKB-SubCell"/>
</dbReference>
<feature type="compositionally biased region" description="Polar residues" evidence="33">
    <location>
        <begin position="397"/>
        <end position="410"/>
    </location>
</feature>
<keyword evidence="22" id="KW-0143">Chaperone</keyword>
<dbReference type="GO" id="GO:0030136">
    <property type="term" value="C:clathrin-coated vesicle"/>
    <property type="evidence" value="ECO:0007669"/>
    <property type="project" value="UniProtKB-SubCell"/>
</dbReference>
<evidence type="ECO:0000256" key="5">
    <source>
        <dbReference type="ARBA" id="ARBA00005490"/>
    </source>
</evidence>
<dbReference type="FunFam" id="1.10.287.110:FF:000002">
    <property type="entry name" value="putative tyrosine-protein phosphatase auxilin isoform X2"/>
    <property type="match status" value="1"/>
</dbReference>
<evidence type="ECO:0000256" key="11">
    <source>
        <dbReference type="ARBA" id="ARBA00022679"/>
    </source>
</evidence>
<keyword evidence="8" id="KW-0963">Cytoplasm</keyword>
<feature type="compositionally biased region" description="Polar residues" evidence="33">
    <location>
        <begin position="943"/>
        <end position="965"/>
    </location>
</feature>
<evidence type="ECO:0000256" key="28">
    <source>
        <dbReference type="ARBA" id="ARBA00064305"/>
    </source>
</evidence>
<keyword evidence="23" id="KW-0131">Cell cycle</keyword>
<evidence type="ECO:0000256" key="25">
    <source>
        <dbReference type="ARBA" id="ARBA00047899"/>
    </source>
</evidence>
<feature type="region of interest" description="Disordered" evidence="33">
    <location>
        <begin position="1009"/>
        <end position="1096"/>
    </location>
</feature>
<keyword evidence="16" id="KW-0067">ATP-binding</keyword>
<dbReference type="EC" id="2.7.11.1" evidence="6"/>
<dbReference type="Gene3D" id="1.10.287.110">
    <property type="entry name" value="DnaJ domain"/>
    <property type="match status" value="1"/>
</dbReference>
<evidence type="ECO:0000256" key="33">
    <source>
        <dbReference type="SAM" id="MobiDB-lite"/>
    </source>
</evidence>
<dbReference type="GO" id="GO:0005925">
    <property type="term" value="C:focal adhesion"/>
    <property type="evidence" value="ECO:0007669"/>
    <property type="project" value="UniProtKB-SubCell"/>
</dbReference>
<keyword evidence="12" id="KW-0677">Repeat</keyword>
<evidence type="ECO:0000256" key="2">
    <source>
        <dbReference type="ARBA" id="ARBA00004246"/>
    </source>
</evidence>
<keyword evidence="21" id="KW-0729">SH3-binding</keyword>
<dbReference type="Gene3D" id="2.60.40.1110">
    <property type="match status" value="1"/>
</dbReference>
<dbReference type="GO" id="GO:0004674">
    <property type="term" value="F:protein serine/threonine kinase activity"/>
    <property type="evidence" value="ECO:0007669"/>
    <property type="project" value="UniProtKB-KW"/>
</dbReference>
<feature type="region of interest" description="Disordered" evidence="33">
    <location>
        <begin position="334"/>
        <end position="410"/>
    </location>
</feature>
<organism evidence="39">
    <name type="scientific">Thrips palmi</name>
    <name type="common">Melon thrips</name>
    <dbReference type="NCBI Taxonomy" id="161013"/>
    <lineage>
        <taxon>Eukaryota</taxon>
        <taxon>Metazoa</taxon>
        <taxon>Ecdysozoa</taxon>
        <taxon>Arthropoda</taxon>
        <taxon>Hexapoda</taxon>
        <taxon>Insecta</taxon>
        <taxon>Pterygota</taxon>
        <taxon>Neoptera</taxon>
        <taxon>Paraneoptera</taxon>
        <taxon>Thysanoptera</taxon>
        <taxon>Terebrantia</taxon>
        <taxon>Thripoidea</taxon>
        <taxon>Thripidae</taxon>
        <taxon>Thrips</taxon>
    </lineage>
</organism>
<dbReference type="SUPFAM" id="SSF49562">
    <property type="entry name" value="C2 domain (Calcium/lipid-binding domain, CaLB)"/>
    <property type="match status" value="1"/>
</dbReference>
<dbReference type="InterPro" id="IPR029023">
    <property type="entry name" value="Tensin_phosphatase"/>
</dbReference>
<dbReference type="FunFam" id="3.90.190.10:FF:000255">
    <property type="entry name" value="putative tyrosine-protein phosphatase auxilin"/>
    <property type="match status" value="1"/>
</dbReference>
<dbReference type="InterPro" id="IPR035892">
    <property type="entry name" value="C2_domain_sf"/>
</dbReference>
<dbReference type="Gene3D" id="1.10.510.10">
    <property type="entry name" value="Transferase(Phosphotransferase) domain 1"/>
    <property type="match status" value="1"/>
</dbReference>
<keyword evidence="19" id="KW-0007">Acetylation</keyword>
<evidence type="ECO:0000256" key="10">
    <source>
        <dbReference type="ARBA" id="ARBA00022553"/>
    </source>
</evidence>
<feature type="compositionally biased region" description="Pro residues" evidence="33">
    <location>
        <begin position="822"/>
        <end position="840"/>
    </location>
</feature>
<dbReference type="GO" id="GO:0017124">
    <property type="term" value="F:SH3 domain binding"/>
    <property type="evidence" value="ECO:0007669"/>
    <property type="project" value="UniProtKB-KW"/>
</dbReference>
<feature type="region of interest" description="Disordered" evidence="33">
    <location>
        <begin position="809"/>
        <end position="845"/>
    </location>
</feature>
<evidence type="ECO:0000256" key="19">
    <source>
        <dbReference type="ARBA" id="ARBA00022990"/>
    </source>
</evidence>
<evidence type="ECO:0000256" key="14">
    <source>
        <dbReference type="ARBA" id="ARBA00022777"/>
    </source>
</evidence>
<dbReference type="GO" id="GO:2000369">
    <property type="term" value="P:regulation of clathrin-dependent endocytosis"/>
    <property type="evidence" value="ECO:0007669"/>
    <property type="project" value="TreeGrafter"/>
</dbReference>
<dbReference type="Pfam" id="PF10409">
    <property type="entry name" value="PTEN_C2"/>
    <property type="match status" value="1"/>
</dbReference>
<dbReference type="PROSITE" id="PS00108">
    <property type="entry name" value="PROTEIN_KINASE_ST"/>
    <property type="match status" value="1"/>
</dbReference>
<evidence type="ECO:0000259" key="34">
    <source>
        <dbReference type="PROSITE" id="PS50011"/>
    </source>
</evidence>
<evidence type="ECO:0000256" key="16">
    <source>
        <dbReference type="ARBA" id="ARBA00022840"/>
    </source>
</evidence>
<dbReference type="SUPFAM" id="SSF56112">
    <property type="entry name" value="Protein kinase-like (PK-like)"/>
    <property type="match status" value="1"/>
</dbReference>
<evidence type="ECO:0000256" key="22">
    <source>
        <dbReference type="ARBA" id="ARBA00023186"/>
    </source>
</evidence>
<comment type="function">
    <text evidence="27">Associates with cyclin G and CDK5. Seems to act as an auxilin homolog that is involved in the uncoating of clathrin-coated vesicles by Hsc70 in non-neuronal cells. Expression oscillates slightly during the cell cycle, peaking at G1. May play a role in clathrin-mediated endocytosis and intracellular trafficking, and in the dynamics of clathrin assembly/disassembly.</text>
</comment>
<keyword evidence="17" id="KW-0904">Protein phosphatase</keyword>
<dbReference type="InterPro" id="IPR014020">
    <property type="entry name" value="Tensin_C2-dom"/>
</dbReference>
<protein>
    <recommendedName>
        <fullName evidence="30">Auxilin</fullName>
        <ecNumber evidence="6">2.7.11.1</ecNumber>
    </recommendedName>
    <alternativeName>
        <fullName evidence="29">Cyclin-G-associated kinase</fullName>
    </alternativeName>
    <alternativeName>
        <fullName evidence="32">DnaJ homolog subfamily C member 26</fullName>
    </alternativeName>
    <alternativeName>
        <fullName evidence="31">DnaJ homolog subfamily C member 6</fullName>
    </alternativeName>
</protein>